<dbReference type="Proteomes" id="UP000320216">
    <property type="component" value="Chromosome"/>
</dbReference>
<evidence type="ECO:0000313" key="6">
    <source>
        <dbReference type="EMBL" id="QDZ15810.1"/>
    </source>
</evidence>
<dbReference type="RefSeq" id="WP_146321844.1">
    <property type="nucleotide sequence ID" value="NZ_CP042305.1"/>
</dbReference>
<dbReference type="GO" id="GO:0000731">
    <property type="term" value="P:DNA synthesis involved in DNA repair"/>
    <property type="evidence" value="ECO:0007669"/>
    <property type="project" value="TreeGrafter"/>
</dbReference>
<dbReference type="KEGG" id="huw:FPZ11_14475"/>
<evidence type="ECO:0000256" key="3">
    <source>
        <dbReference type="ARBA" id="ARBA00023236"/>
    </source>
</evidence>
<dbReference type="SUPFAM" id="SSF52540">
    <property type="entry name" value="P-loop containing nucleoside triphosphate hydrolases"/>
    <property type="match status" value="1"/>
</dbReference>
<keyword evidence="2" id="KW-0234">DNA repair</keyword>
<evidence type="ECO:0000256" key="4">
    <source>
        <dbReference type="SAM" id="Coils"/>
    </source>
</evidence>
<protein>
    <submittedName>
        <fullName evidence="6">AAA family ATPase</fullName>
    </submittedName>
</protein>
<dbReference type="PANTHER" id="PTHR32182:SF0">
    <property type="entry name" value="DNA REPLICATION AND REPAIR PROTEIN RECF"/>
    <property type="match status" value="1"/>
</dbReference>
<dbReference type="InterPro" id="IPR027417">
    <property type="entry name" value="P-loop_NTPase"/>
</dbReference>
<dbReference type="GO" id="GO:0009432">
    <property type="term" value="P:SOS response"/>
    <property type="evidence" value="ECO:0007669"/>
    <property type="project" value="UniProtKB-KW"/>
</dbReference>
<keyword evidence="3" id="KW-0742">SOS response</keyword>
<dbReference type="EMBL" id="CP042305">
    <property type="protein sequence ID" value="QDZ15810.1"/>
    <property type="molecule type" value="Genomic_DNA"/>
</dbReference>
<accession>A0A5B8M8P2</accession>
<dbReference type="InterPro" id="IPR038729">
    <property type="entry name" value="Rad50/SbcC_AAA"/>
</dbReference>
<name>A0A5B8M8P2_9MICO</name>
<gene>
    <name evidence="6" type="ORF">FPZ11_14475</name>
</gene>
<keyword evidence="7" id="KW-1185">Reference proteome</keyword>
<reference evidence="6 7" key="1">
    <citation type="submission" date="2019-07" db="EMBL/GenBank/DDBJ databases">
        <title>Full genome sequence of Humibacter sp. WJ7-1.</title>
        <authorList>
            <person name="Im W.-T."/>
        </authorList>
    </citation>
    <scope>NUCLEOTIDE SEQUENCE [LARGE SCALE GENOMIC DNA]</scope>
    <source>
        <strain evidence="6 7">WJ7-1</strain>
    </source>
</reference>
<evidence type="ECO:0000313" key="7">
    <source>
        <dbReference type="Proteomes" id="UP000320216"/>
    </source>
</evidence>
<keyword evidence="1" id="KW-0227">DNA damage</keyword>
<dbReference type="PANTHER" id="PTHR32182">
    <property type="entry name" value="DNA REPLICATION AND REPAIR PROTEIN RECF"/>
    <property type="match status" value="1"/>
</dbReference>
<proteinExistence type="predicted"/>
<dbReference type="Gene3D" id="3.40.50.300">
    <property type="entry name" value="P-loop containing nucleotide triphosphate hydrolases"/>
    <property type="match status" value="1"/>
</dbReference>
<dbReference type="OrthoDB" id="9791904at2"/>
<dbReference type="GO" id="GO:0016887">
    <property type="term" value="F:ATP hydrolysis activity"/>
    <property type="evidence" value="ECO:0007669"/>
    <property type="project" value="InterPro"/>
</dbReference>
<feature type="domain" description="Rad50/SbcC-type AAA" evidence="5">
    <location>
        <begin position="7"/>
        <end position="315"/>
    </location>
</feature>
<evidence type="ECO:0000259" key="5">
    <source>
        <dbReference type="Pfam" id="PF13476"/>
    </source>
</evidence>
<feature type="coiled-coil region" evidence="4">
    <location>
        <begin position="268"/>
        <end position="325"/>
    </location>
</feature>
<dbReference type="AlphaFoldDB" id="A0A5B8M8P2"/>
<organism evidence="6 7">
    <name type="scientific">Humibacter ginsenosidimutans</name>
    <dbReference type="NCBI Taxonomy" id="2599293"/>
    <lineage>
        <taxon>Bacteria</taxon>
        <taxon>Bacillati</taxon>
        <taxon>Actinomycetota</taxon>
        <taxon>Actinomycetes</taxon>
        <taxon>Micrococcales</taxon>
        <taxon>Microbacteriaceae</taxon>
        <taxon>Humibacter</taxon>
    </lineage>
</organism>
<evidence type="ECO:0000256" key="2">
    <source>
        <dbReference type="ARBA" id="ARBA00023204"/>
    </source>
</evidence>
<sequence length="429" mass="47217">MSLKIHRLSADNYKRLRAVEITPDGNVVVIAGRNAQGKTSVLDAIWAALAGGEASRATQQPIRDGQDTAVVKLDLGEYIVTRRWTKNDSGTLTIEAPDGARYSSPQKLLDEVIGARAFDPLAFTRLSARDQKAALLATVDLPFDPDELERERKGVFERRTDVNRDVAKLEGQIAGYPLPDPSLPADEVSAADLLEEVQTAQEINARRQRHQDEIDYADSRILDFEEQLSLWRDADSRILDFEEQLSLWRERRQKYVDGLALLGPEIDVSDTKERLASLEQTNARIRQEQQRKAVAGELSDRKNDAAALTIKLRSIEKQKADALAKVQFPVDGLGFDENGVTYKGVPFSQASSAEQLRVSVALAMAANPTLRVLRILDGSLLDADSMRLIEEMAADHDYQVFCEVVGDNGGVGIVIEDGAVAAVDGVKVA</sequence>
<evidence type="ECO:0000256" key="1">
    <source>
        <dbReference type="ARBA" id="ARBA00022763"/>
    </source>
</evidence>
<dbReference type="GO" id="GO:0006302">
    <property type="term" value="P:double-strand break repair"/>
    <property type="evidence" value="ECO:0007669"/>
    <property type="project" value="InterPro"/>
</dbReference>
<keyword evidence="4" id="KW-0175">Coiled coil</keyword>
<dbReference type="Pfam" id="PF13476">
    <property type="entry name" value="AAA_23"/>
    <property type="match status" value="1"/>
</dbReference>